<feature type="compositionally biased region" description="Acidic residues" evidence="1">
    <location>
        <begin position="201"/>
        <end position="212"/>
    </location>
</feature>
<gene>
    <name evidence="2" type="ORF">AK812_SmicGene44428</name>
</gene>
<dbReference type="OrthoDB" id="443532at2759"/>
<dbReference type="EMBL" id="LSRX01002307">
    <property type="protein sequence ID" value="OLP75730.1"/>
    <property type="molecule type" value="Genomic_DNA"/>
</dbReference>
<comment type="caution">
    <text evidence="2">The sequence shown here is derived from an EMBL/GenBank/DDBJ whole genome shotgun (WGS) entry which is preliminary data.</text>
</comment>
<reference evidence="2 3" key="1">
    <citation type="submission" date="2016-02" db="EMBL/GenBank/DDBJ databases">
        <title>Genome analysis of coral dinoflagellate symbionts highlights evolutionary adaptations to a symbiotic lifestyle.</title>
        <authorList>
            <person name="Aranda M."/>
            <person name="Li Y."/>
            <person name="Liew Y.J."/>
            <person name="Baumgarten S."/>
            <person name="Simakov O."/>
            <person name="Wilson M."/>
            <person name="Piel J."/>
            <person name="Ashoor H."/>
            <person name="Bougouffa S."/>
            <person name="Bajic V.B."/>
            <person name="Ryu T."/>
            <person name="Ravasi T."/>
            <person name="Bayer T."/>
            <person name="Micklem G."/>
            <person name="Kim H."/>
            <person name="Bhak J."/>
            <person name="Lajeunesse T.C."/>
            <person name="Voolstra C.R."/>
        </authorList>
    </citation>
    <scope>NUCLEOTIDE SEQUENCE [LARGE SCALE GENOMIC DNA]</scope>
    <source>
        <strain evidence="2 3">CCMP2467</strain>
    </source>
</reference>
<evidence type="ECO:0000313" key="3">
    <source>
        <dbReference type="Proteomes" id="UP000186817"/>
    </source>
</evidence>
<feature type="compositionally biased region" description="Basic and acidic residues" evidence="1">
    <location>
        <begin position="1"/>
        <end position="26"/>
    </location>
</feature>
<feature type="compositionally biased region" description="Basic and acidic residues" evidence="1">
    <location>
        <begin position="188"/>
        <end position="200"/>
    </location>
</feature>
<name>A0A1Q9BYR6_SYMMI</name>
<feature type="compositionally biased region" description="Basic residues" evidence="1">
    <location>
        <begin position="169"/>
        <end position="179"/>
    </location>
</feature>
<evidence type="ECO:0000256" key="1">
    <source>
        <dbReference type="SAM" id="MobiDB-lite"/>
    </source>
</evidence>
<organism evidence="2 3">
    <name type="scientific">Symbiodinium microadriaticum</name>
    <name type="common">Dinoflagellate</name>
    <name type="synonym">Zooxanthella microadriatica</name>
    <dbReference type="NCBI Taxonomy" id="2951"/>
    <lineage>
        <taxon>Eukaryota</taxon>
        <taxon>Sar</taxon>
        <taxon>Alveolata</taxon>
        <taxon>Dinophyceae</taxon>
        <taxon>Suessiales</taxon>
        <taxon>Symbiodiniaceae</taxon>
        <taxon>Symbiodinium</taxon>
    </lineage>
</organism>
<keyword evidence="3" id="KW-1185">Reference proteome</keyword>
<feature type="region of interest" description="Disordered" evidence="1">
    <location>
        <begin position="1"/>
        <end position="248"/>
    </location>
</feature>
<protein>
    <submittedName>
        <fullName evidence="2">Uncharacterized protein</fullName>
    </submittedName>
</protein>
<accession>A0A1Q9BYR6</accession>
<feature type="compositionally biased region" description="Basic and acidic residues" evidence="1">
    <location>
        <begin position="223"/>
        <end position="234"/>
    </location>
</feature>
<evidence type="ECO:0000313" key="2">
    <source>
        <dbReference type="EMBL" id="OLP75730.1"/>
    </source>
</evidence>
<feature type="compositionally biased region" description="Basic residues" evidence="1">
    <location>
        <begin position="101"/>
        <end position="124"/>
    </location>
</feature>
<proteinExistence type="predicted"/>
<dbReference type="Proteomes" id="UP000186817">
    <property type="component" value="Unassembled WGS sequence"/>
</dbReference>
<feature type="compositionally biased region" description="Basic and acidic residues" evidence="1">
    <location>
        <begin position="126"/>
        <end position="135"/>
    </location>
</feature>
<dbReference type="AlphaFoldDB" id="A0A1Q9BYR6"/>
<sequence length="315" mass="34666">MSAKKRAELLASTGKKECSEAVHADVGDQEEVSSSPASNKKKKQQKSEETEAGDALVKDVEKKHGPLGNELLKVQRSLRKNIRENLDDDDDDRDKEEKQAKPKAKSKAKSKAKAKAASKSKAKSKPQPEIERSQEDVMSDAAELEKEEEIELTKVQEDEDADGNNVKNAKGKRKKKKAQKATMDAEAEDKPAKPVKRRLEFDEEAEADESACAEDVAQEQPEFEAKNDDADEARSFTLQPGPKVHENDDGLGIATIGVLFTGAFYVSPVTETRVAEVNAHAQKDRKIEANLKHGVHISWEKGNLGDIQDKHSGCS</sequence>